<dbReference type="CDD" id="cd12148">
    <property type="entry name" value="fungal_TF_MHR"/>
    <property type="match status" value="1"/>
</dbReference>
<dbReference type="Pfam" id="PF00172">
    <property type="entry name" value="Zn_clus"/>
    <property type="match status" value="1"/>
</dbReference>
<gene>
    <name evidence="4" type="ORF">B0T10DRAFT_493135</name>
</gene>
<comment type="caution">
    <text evidence="4">The sequence shown here is derived from an EMBL/GenBank/DDBJ whole genome shotgun (WGS) entry which is preliminary data.</text>
</comment>
<dbReference type="Proteomes" id="UP000777438">
    <property type="component" value="Unassembled WGS sequence"/>
</dbReference>
<evidence type="ECO:0000313" key="4">
    <source>
        <dbReference type="EMBL" id="KAH6884387.1"/>
    </source>
</evidence>
<dbReference type="InterPro" id="IPR053187">
    <property type="entry name" value="Notoamide_regulator"/>
</dbReference>
<dbReference type="GO" id="GO:0008270">
    <property type="term" value="F:zinc ion binding"/>
    <property type="evidence" value="ECO:0007669"/>
    <property type="project" value="InterPro"/>
</dbReference>
<dbReference type="Gene3D" id="4.10.240.10">
    <property type="entry name" value="Zn(2)-C6 fungal-type DNA-binding domain"/>
    <property type="match status" value="1"/>
</dbReference>
<name>A0A9P8VXQ6_9HYPO</name>
<dbReference type="SUPFAM" id="SSF57701">
    <property type="entry name" value="Zn2/Cys6 DNA-binding domain"/>
    <property type="match status" value="1"/>
</dbReference>
<accession>A0A9P8VXQ6</accession>
<evidence type="ECO:0000256" key="1">
    <source>
        <dbReference type="ARBA" id="ARBA00023242"/>
    </source>
</evidence>
<proteinExistence type="predicted"/>
<dbReference type="InterPro" id="IPR001138">
    <property type="entry name" value="Zn2Cys6_DnaBD"/>
</dbReference>
<reference evidence="4 5" key="1">
    <citation type="journal article" date="2021" name="Nat. Commun.">
        <title>Genetic determinants of endophytism in the Arabidopsis root mycobiome.</title>
        <authorList>
            <person name="Mesny F."/>
            <person name="Miyauchi S."/>
            <person name="Thiergart T."/>
            <person name="Pickel B."/>
            <person name="Atanasova L."/>
            <person name="Karlsson M."/>
            <person name="Huettel B."/>
            <person name="Barry K.W."/>
            <person name="Haridas S."/>
            <person name="Chen C."/>
            <person name="Bauer D."/>
            <person name="Andreopoulos W."/>
            <person name="Pangilinan J."/>
            <person name="LaButti K."/>
            <person name="Riley R."/>
            <person name="Lipzen A."/>
            <person name="Clum A."/>
            <person name="Drula E."/>
            <person name="Henrissat B."/>
            <person name="Kohler A."/>
            <person name="Grigoriev I.V."/>
            <person name="Martin F.M."/>
            <person name="Hacquard S."/>
        </authorList>
    </citation>
    <scope>NUCLEOTIDE SEQUENCE [LARGE SCALE GENOMIC DNA]</scope>
    <source>
        <strain evidence="4 5">MPI-CAGE-CH-0241</strain>
    </source>
</reference>
<dbReference type="PROSITE" id="PS00463">
    <property type="entry name" value="ZN2_CY6_FUNGAL_1"/>
    <property type="match status" value="1"/>
</dbReference>
<protein>
    <recommendedName>
        <fullName evidence="3">Zn(2)-C6 fungal-type domain-containing protein</fullName>
    </recommendedName>
</protein>
<keyword evidence="5" id="KW-1185">Reference proteome</keyword>
<organism evidence="4 5">
    <name type="scientific">Thelonectria olida</name>
    <dbReference type="NCBI Taxonomy" id="1576542"/>
    <lineage>
        <taxon>Eukaryota</taxon>
        <taxon>Fungi</taxon>
        <taxon>Dikarya</taxon>
        <taxon>Ascomycota</taxon>
        <taxon>Pezizomycotina</taxon>
        <taxon>Sordariomycetes</taxon>
        <taxon>Hypocreomycetidae</taxon>
        <taxon>Hypocreales</taxon>
        <taxon>Nectriaceae</taxon>
        <taxon>Thelonectria</taxon>
    </lineage>
</organism>
<evidence type="ECO:0000259" key="3">
    <source>
        <dbReference type="PROSITE" id="PS50048"/>
    </source>
</evidence>
<dbReference type="SMART" id="SM00066">
    <property type="entry name" value="GAL4"/>
    <property type="match status" value="1"/>
</dbReference>
<dbReference type="CDD" id="cd00067">
    <property type="entry name" value="GAL4"/>
    <property type="match status" value="1"/>
</dbReference>
<dbReference type="EMBL" id="JAGPYM010000020">
    <property type="protein sequence ID" value="KAH6884387.1"/>
    <property type="molecule type" value="Genomic_DNA"/>
</dbReference>
<feature type="compositionally biased region" description="Polar residues" evidence="2">
    <location>
        <begin position="21"/>
        <end position="33"/>
    </location>
</feature>
<sequence length="702" mass="80663">MSGQGPDSHSRHLRRLLPSPAQASRPPSTTAGGSLNPRLNPVLAACNACRQHKVKCSGDRPACRRCVQRHIPCQYIARPGETRLQALNRRRHGSRDRATVHEEIIDLLKTLPDQDAQGVLQRIRSGIDIATVLKQVKAGDVLVQMAVVPETRLRYEFPYRSEMPADYARNNPYLDSLMYEATSLYSANRYSTSSEQTASLFTANFISEDHQSLYLKPFHAADVVEPRLSDVKISTWTTVCSDDVLMRDLLRVLFRCEYQFTAAFQKDLFLEDMAAQRMDFCSSLLVNTVLAYSCVCYPRFSNRVEYWNPDTLIYRFLAEAKRIWELEAMEPRITTIQAGILFSVIHNLCGLDEIGQPYRIHSVALAHKLRIFDAVDGQSGRIQSGRAYTAWALYNWETLVAFSFMLPPLLKKPPIWPLPDPSQDAQWYGEIWVKYPLNRSLSPSYFGHIFGARSQFRVIMNEVCEAAYSKDSEITLDKANRFRKRLEWWYNGLPGPLQPRTIVLPGHLQLHIYYHHLILTIYEPLLDAEATQEPFPNQIVADAKKQLQTLVRLYYLRHGFEAMDLFIVIPLMLTGYDCIDSIDEKIPESELETLRSTLILVAQGLYYQRRNHYLAEALFRVIRGRMRPREFALLKGTMSVDEEEADAKREMVQAVRSHWPVSVVKKQEDVDSHILTNLLESYAHLNVEEGGHFDENQNVPRH</sequence>
<evidence type="ECO:0000313" key="5">
    <source>
        <dbReference type="Proteomes" id="UP000777438"/>
    </source>
</evidence>
<dbReference type="PANTHER" id="PTHR47256">
    <property type="entry name" value="ZN(II)2CYS6 TRANSCRIPTION FACTOR (EUROFUNG)-RELATED"/>
    <property type="match status" value="1"/>
</dbReference>
<feature type="region of interest" description="Disordered" evidence="2">
    <location>
        <begin position="17"/>
        <end position="36"/>
    </location>
</feature>
<dbReference type="GO" id="GO:0000981">
    <property type="term" value="F:DNA-binding transcription factor activity, RNA polymerase II-specific"/>
    <property type="evidence" value="ECO:0007669"/>
    <property type="project" value="InterPro"/>
</dbReference>
<evidence type="ECO:0000256" key="2">
    <source>
        <dbReference type="SAM" id="MobiDB-lite"/>
    </source>
</evidence>
<feature type="domain" description="Zn(2)-C6 fungal-type" evidence="3">
    <location>
        <begin position="45"/>
        <end position="75"/>
    </location>
</feature>
<dbReference type="OrthoDB" id="426882at2759"/>
<dbReference type="PROSITE" id="PS50048">
    <property type="entry name" value="ZN2_CY6_FUNGAL_2"/>
    <property type="match status" value="1"/>
</dbReference>
<keyword evidence="1" id="KW-0539">Nucleus</keyword>
<dbReference type="InterPro" id="IPR036864">
    <property type="entry name" value="Zn2-C6_fun-type_DNA-bd_sf"/>
</dbReference>
<dbReference type="AlphaFoldDB" id="A0A9P8VXQ6"/>
<dbReference type="PRINTS" id="PR00755">
    <property type="entry name" value="AFLATOXINBRP"/>
</dbReference>
<dbReference type="PANTHER" id="PTHR47256:SF1">
    <property type="entry name" value="ZN(II)2CYS6 TRANSCRIPTION FACTOR (EUROFUNG)"/>
    <property type="match status" value="1"/>
</dbReference>